<name>A0A5N6D5C5_ASPPA</name>
<feature type="domain" description="YCII-related" evidence="1">
    <location>
        <begin position="10"/>
        <end position="94"/>
    </location>
</feature>
<dbReference type="PANTHER" id="PTHR33606:SF3">
    <property type="entry name" value="PROTEIN YCII"/>
    <property type="match status" value="1"/>
</dbReference>
<proteinExistence type="predicted"/>
<dbReference type="Proteomes" id="UP000326532">
    <property type="component" value="Unassembled WGS sequence"/>
</dbReference>
<dbReference type="SUPFAM" id="SSF54909">
    <property type="entry name" value="Dimeric alpha+beta barrel"/>
    <property type="match status" value="1"/>
</dbReference>
<dbReference type="OMA" id="EFLCIMP"/>
<protein>
    <recommendedName>
        <fullName evidence="1">YCII-related domain-containing protein</fullName>
    </recommendedName>
</protein>
<reference evidence="2 3" key="1">
    <citation type="submission" date="2019-04" db="EMBL/GenBank/DDBJ databases">
        <title>Fungal friends and foes A comparative genomics study of 23 Aspergillus species from section Flavi.</title>
        <authorList>
            <consortium name="DOE Joint Genome Institute"/>
            <person name="Kjaerbolling I."/>
            <person name="Vesth T.C."/>
            <person name="Frisvad J.C."/>
            <person name="Nybo J.L."/>
            <person name="Theobald S."/>
            <person name="Kildgaard S."/>
            <person name="Petersen T.I."/>
            <person name="Kuo A."/>
            <person name="Sato A."/>
            <person name="Lyhne E.K."/>
            <person name="Kogle M.E."/>
            <person name="Wiebenga A."/>
            <person name="Kun R.S."/>
            <person name="Lubbers R.J."/>
            <person name="Makela M.R."/>
            <person name="Barry K."/>
            <person name="Chovatia M."/>
            <person name="Clum A."/>
            <person name="Daum C."/>
            <person name="Haridas S."/>
            <person name="He G."/>
            <person name="LaButti K."/>
            <person name="Lipzen A."/>
            <person name="Mondo S."/>
            <person name="Pangilinan J."/>
            <person name="Riley R."/>
            <person name="Salamov A."/>
            <person name="Simmons B.A."/>
            <person name="Magnuson J.K."/>
            <person name="Henrissat B."/>
            <person name="Mortensen U.H."/>
            <person name="Larsen T.O."/>
            <person name="De vries R.P."/>
            <person name="Grigoriev I.V."/>
            <person name="Machida M."/>
            <person name="Baker S.E."/>
            <person name="Andersen M.R."/>
        </authorList>
    </citation>
    <scope>NUCLEOTIDE SEQUENCE [LARGE SCALE GENOMIC DNA]</scope>
    <source>
        <strain evidence="2 3">CBS 117618</strain>
    </source>
</reference>
<evidence type="ECO:0000259" key="1">
    <source>
        <dbReference type="Pfam" id="PF03795"/>
    </source>
</evidence>
<dbReference type="InterPro" id="IPR005545">
    <property type="entry name" value="YCII"/>
</dbReference>
<evidence type="ECO:0000313" key="3">
    <source>
        <dbReference type="Proteomes" id="UP000326532"/>
    </source>
</evidence>
<sequence length="112" mass="12262">MATAGKGKEFLCIMPDRPNVVQLRTKTKNGHYEGIQSLIAGGKLVDGGTIFAEHPQEGKDAQFLGSVVVYTGENAEEVQELINNDIYAKSGVWDLGRVQIYPYVPAVRQPLD</sequence>
<dbReference type="Gene3D" id="3.30.70.1060">
    <property type="entry name" value="Dimeric alpha+beta barrel"/>
    <property type="match status" value="1"/>
</dbReference>
<dbReference type="AlphaFoldDB" id="A0A5N6D5C5"/>
<dbReference type="EMBL" id="ML735075">
    <property type="protein sequence ID" value="KAB8199453.1"/>
    <property type="molecule type" value="Genomic_DNA"/>
</dbReference>
<accession>A0A5N6D5C5</accession>
<dbReference type="PANTHER" id="PTHR33606">
    <property type="entry name" value="PROTEIN YCII"/>
    <property type="match status" value="1"/>
</dbReference>
<keyword evidence="3" id="KW-1185">Reference proteome</keyword>
<dbReference type="InterPro" id="IPR011008">
    <property type="entry name" value="Dimeric_a/b-barrel"/>
</dbReference>
<evidence type="ECO:0000313" key="2">
    <source>
        <dbReference type="EMBL" id="KAB8199453.1"/>
    </source>
</evidence>
<dbReference type="Pfam" id="PF03795">
    <property type="entry name" value="YCII"/>
    <property type="match status" value="1"/>
</dbReference>
<dbReference type="InterPro" id="IPR051807">
    <property type="entry name" value="Sec-metab_biosynth-assoc"/>
</dbReference>
<gene>
    <name evidence="2" type="ORF">BDV34DRAFT_231189</name>
</gene>
<organism evidence="2 3">
    <name type="scientific">Aspergillus parasiticus</name>
    <dbReference type="NCBI Taxonomy" id="5067"/>
    <lineage>
        <taxon>Eukaryota</taxon>
        <taxon>Fungi</taxon>
        <taxon>Dikarya</taxon>
        <taxon>Ascomycota</taxon>
        <taxon>Pezizomycotina</taxon>
        <taxon>Eurotiomycetes</taxon>
        <taxon>Eurotiomycetidae</taxon>
        <taxon>Eurotiales</taxon>
        <taxon>Aspergillaceae</taxon>
        <taxon>Aspergillus</taxon>
        <taxon>Aspergillus subgen. Circumdati</taxon>
    </lineage>
</organism>
<dbReference type="VEuPathDB" id="FungiDB:BDV34DRAFT_231189"/>